<dbReference type="Pfam" id="PF13671">
    <property type="entry name" value="AAA_33"/>
    <property type="match status" value="1"/>
</dbReference>
<dbReference type="InterPro" id="IPR027417">
    <property type="entry name" value="P-loop_NTPase"/>
</dbReference>
<evidence type="ECO:0008006" key="4">
    <source>
        <dbReference type="Google" id="ProtNLM"/>
    </source>
</evidence>
<dbReference type="OrthoDB" id="9810277at2"/>
<sequence length="513" mass="54884">MTQTDDQSRAIAFLSDPATHGLDGAHARVERIDTHMSHIFLTPDRAYKLMRAVRYPMIVDFSARAARQAACAAEIKVNRAMAGPLYRGVRALTEAPGGGLAWDGDGAAVDHVVEMARFDEATRFDRLAEAGGLERWMLDQIADLAAAAHGAAPVRFHAFGAAELDGLLAELTRNLRGEAAPALDGQKVERYLSALGEAVAAARPVADYRRAAGHVVRAHGDLHLANMCLYDGRAMPFDAVVFNDAFSDIDALYDLAFAVMDLIRVGRRDLAAAMTARYMTARRDYAGLGVWPLYLSLRAAIRAMVTAMAPDSPDRSPRAGRFLDLALDLVAQRPAPRLVAVGGRSGTGKSTLAASLAPHLGGAAGAVVIKSDEIRKRLYGITPEDRLPDEAYAAPVSARVYDRLIHDAQSALAAGATVIADATFLKAEGRDRLAEAAGRLGVAFTGLMLEAGTDTLGRRLDARTHDVSDADTAVLALQRLEGPCGWHRLDSDQPLDRSTQAALDRVRATPAPD</sequence>
<dbReference type="InterPro" id="IPR011009">
    <property type="entry name" value="Kinase-like_dom_sf"/>
</dbReference>
<dbReference type="Gene3D" id="3.40.50.300">
    <property type="entry name" value="P-loop containing nucleotide triphosphate hydrolases"/>
    <property type="match status" value="1"/>
</dbReference>
<dbReference type="SUPFAM" id="SSF56112">
    <property type="entry name" value="Protein kinase-like (PK-like)"/>
    <property type="match status" value="1"/>
</dbReference>
<gene>
    <name evidence="2" type="ORF">EV659_102403</name>
</gene>
<dbReference type="RefSeq" id="WP_132707639.1">
    <property type="nucleotide sequence ID" value="NZ_JACIGF010000002.1"/>
</dbReference>
<dbReference type="SUPFAM" id="SSF52540">
    <property type="entry name" value="P-loop containing nucleoside triphosphate hydrolases"/>
    <property type="match status" value="1"/>
</dbReference>
<protein>
    <recommendedName>
        <fullName evidence="4">Aminoglycoside phosphotransferase domain-containing protein</fullName>
    </recommendedName>
</protein>
<dbReference type="InterPro" id="IPR052732">
    <property type="entry name" value="Cell-binding_unc_protein"/>
</dbReference>
<evidence type="ECO:0000313" key="3">
    <source>
        <dbReference type="Proteomes" id="UP000295399"/>
    </source>
</evidence>
<evidence type="ECO:0000256" key="1">
    <source>
        <dbReference type="SAM" id="MobiDB-lite"/>
    </source>
</evidence>
<dbReference type="Proteomes" id="UP000295399">
    <property type="component" value="Unassembled WGS sequence"/>
</dbReference>
<dbReference type="AlphaFoldDB" id="A0A4R2PQC3"/>
<proteinExistence type="predicted"/>
<name>A0A4R2PQC3_RHOSA</name>
<evidence type="ECO:0000313" key="2">
    <source>
        <dbReference type="EMBL" id="TCP37992.1"/>
    </source>
</evidence>
<dbReference type="PANTHER" id="PTHR43883">
    <property type="entry name" value="SLR0207 PROTEIN"/>
    <property type="match status" value="1"/>
</dbReference>
<organism evidence="2 3">
    <name type="scientific">Rhodothalassium salexigens DSM 2132</name>
    <dbReference type="NCBI Taxonomy" id="1188247"/>
    <lineage>
        <taxon>Bacteria</taxon>
        <taxon>Pseudomonadati</taxon>
        <taxon>Pseudomonadota</taxon>
        <taxon>Alphaproteobacteria</taxon>
        <taxon>Rhodothalassiales</taxon>
        <taxon>Rhodothalassiaceae</taxon>
        <taxon>Rhodothalassium</taxon>
    </lineage>
</organism>
<accession>A0A4R2PQC3</accession>
<dbReference type="InParanoid" id="A0A4R2PQC3"/>
<dbReference type="PANTHER" id="PTHR43883:SF1">
    <property type="entry name" value="GLUCONOKINASE"/>
    <property type="match status" value="1"/>
</dbReference>
<dbReference type="EMBL" id="SLXO01000002">
    <property type="protein sequence ID" value="TCP37992.1"/>
    <property type="molecule type" value="Genomic_DNA"/>
</dbReference>
<keyword evidence="3" id="KW-1185">Reference proteome</keyword>
<comment type="caution">
    <text evidence="2">The sequence shown here is derived from an EMBL/GenBank/DDBJ whole genome shotgun (WGS) entry which is preliminary data.</text>
</comment>
<feature type="region of interest" description="Disordered" evidence="1">
    <location>
        <begin position="488"/>
        <end position="513"/>
    </location>
</feature>
<reference evidence="2 3" key="1">
    <citation type="submission" date="2019-03" db="EMBL/GenBank/DDBJ databases">
        <title>Genomic Encyclopedia of Type Strains, Phase IV (KMG-IV): sequencing the most valuable type-strain genomes for metagenomic binning, comparative biology and taxonomic classification.</title>
        <authorList>
            <person name="Goeker M."/>
        </authorList>
    </citation>
    <scope>NUCLEOTIDE SEQUENCE [LARGE SCALE GENOMIC DNA]</scope>
    <source>
        <strain evidence="2 3">DSM 2132</strain>
    </source>
</reference>